<evidence type="ECO:0000313" key="1">
    <source>
        <dbReference type="EMBL" id="EMC98626.1"/>
    </source>
</evidence>
<organism evidence="1 2">
    <name type="scientific">Baudoinia panamericana (strain UAMH 10762)</name>
    <name type="common">Angels' share fungus</name>
    <name type="synonym">Baudoinia compniacensis (strain UAMH 10762)</name>
    <dbReference type="NCBI Taxonomy" id="717646"/>
    <lineage>
        <taxon>Eukaryota</taxon>
        <taxon>Fungi</taxon>
        <taxon>Dikarya</taxon>
        <taxon>Ascomycota</taxon>
        <taxon>Pezizomycotina</taxon>
        <taxon>Dothideomycetes</taxon>
        <taxon>Dothideomycetidae</taxon>
        <taxon>Mycosphaerellales</taxon>
        <taxon>Teratosphaeriaceae</taxon>
        <taxon>Baudoinia</taxon>
    </lineage>
</organism>
<protein>
    <submittedName>
        <fullName evidence="1">Uncharacterized protein</fullName>
    </submittedName>
</protein>
<keyword evidence="2" id="KW-1185">Reference proteome</keyword>
<dbReference type="GeneID" id="19108194"/>
<sequence length="149" mass="16781">MKSGKRRWRVFLHNLNHDRKMSEHHHLHETSQIRTSLQAASRTHRRLWACGVERDRSRLLGIQKLVQGRLACKSTTRDPAVGSGPATTHVCGSKRARVPSPSWYGKVGDGILRDNDTCFPKCRDTSGALQVNAANMEQPRGVDVQYVLD</sequence>
<name>M2MPG2_BAUPA</name>
<proteinExistence type="predicted"/>
<gene>
    <name evidence="1" type="ORF">BAUCODRAFT_128980</name>
</gene>
<dbReference type="RefSeq" id="XP_007673842.1">
    <property type="nucleotide sequence ID" value="XM_007675652.1"/>
</dbReference>
<dbReference type="AlphaFoldDB" id="M2MPG2"/>
<evidence type="ECO:0000313" key="2">
    <source>
        <dbReference type="Proteomes" id="UP000011761"/>
    </source>
</evidence>
<accession>M2MPG2</accession>
<dbReference type="HOGENOM" id="CLU_1749294_0_0_1"/>
<reference evidence="1 2" key="1">
    <citation type="journal article" date="2012" name="PLoS Pathog.">
        <title>Diverse lifestyles and strategies of plant pathogenesis encoded in the genomes of eighteen Dothideomycetes fungi.</title>
        <authorList>
            <person name="Ohm R.A."/>
            <person name="Feau N."/>
            <person name="Henrissat B."/>
            <person name="Schoch C.L."/>
            <person name="Horwitz B.A."/>
            <person name="Barry K.W."/>
            <person name="Condon B.J."/>
            <person name="Copeland A.C."/>
            <person name="Dhillon B."/>
            <person name="Glaser F."/>
            <person name="Hesse C.N."/>
            <person name="Kosti I."/>
            <person name="LaButti K."/>
            <person name="Lindquist E.A."/>
            <person name="Lucas S."/>
            <person name="Salamov A.A."/>
            <person name="Bradshaw R.E."/>
            <person name="Ciuffetti L."/>
            <person name="Hamelin R.C."/>
            <person name="Kema G.H.J."/>
            <person name="Lawrence C."/>
            <person name="Scott J.A."/>
            <person name="Spatafora J.W."/>
            <person name="Turgeon B.G."/>
            <person name="de Wit P.J.G.M."/>
            <person name="Zhong S."/>
            <person name="Goodwin S.B."/>
            <person name="Grigoriev I.V."/>
        </authorList>
    </citation>
    <scope>NUCLEOTIDE SEQUENCE [LARGE SCALE GENOMIC DNA]</scope>
    <source>
        <strain evidence="1 2">UAMH 10762</strain>
    </source>
</reference>
<dbReference type="EMBL" id="KB445552">
    <property type="protein sequence ID" value="EMC98626.1"/>
    <property type="molecule type" value="Genomic_DNA"/>
</dbReference>
<dbReference type="Proteomes" id="UP000011761">
    <property type="component" value="Unassembled WGS sequence"/>
</dbReference>
<dbReference type="KEGG" id="bcom:BAUCODRAFT_128980"/>